<accession>A0A1I7N1Z2</accession>
<dbReference type="RefSeq" id="WP_092865128.1">
    <property type="nucleotide sequence ID" value="NZ_FPCH01000001.1"/>
</dbReference>
<comment type="subcellular location">
    <subcellularLocation>
        <location evidence="1">Endomembrane system</location>
        <topology evidence="1">Multi-pass membrane protein</topology>
    </subcellularLocation>
</comment>
<dbReference type="PANTHER" id="PTHR12714">
    <property type="entry name" value="PROTEIN-S ISOPRENYLCYSTEINE O-METHYLTRANSFERASE"/>
    <property type="match status" value="1"/>
</dbReference>
<evidence type="ECO:0000256" key="5">
    <source>
        <dbReference type="SAM" id="Phobius"/>
    </source>
</evidence>
<evidence type="ECO:0000313" key="7">
    <source>
        <dbReference type="Proteomes" id="UP000199423"/>
    </source>
</evidence>
<feature type="transmembrane region" description="Helical" evidence="5">
    <location>
        <begin position="117"/>
        <end position="136"/>
    </location>
</feature>
<feature type="transmembrane region" description="Helical" evidence="5">
    <location>
        <begin position="50"/>
        <end position="71"/>
    </location>
</feature>
<dbReference type="GO" id="GO:0032259">
    <property type="term" value="P:methylation"/>
    <property type="evidence" value="ECO:0007669"/>
    <property type="project" value="UniProtKB-KW"/>
</dbReference>
<keyword evidence="2 5" id="KW-0812">Transmembrane</keyword>
<evidence type="ECO:0000313" key="6">
    <source>
        <dbReference type="EMBL" id="SFV28684.1"/>
    </source>
</evidence>
<protein>
    <submittedName>
        <fullName evidence="6">Protein-S-isoprenylcysteine O-methyltransferase Ste14</fullName>
    </submittedName>
</protein>
<keyword evidence="3 5" id="KW-1133">Transmembrane helix</keyword>
<keyword evidence="6" id="KW-0489">Methyltransferase</keyword>
<dbReference type="InterPro" id="IPR007318">
    <property type="entry name" value="Phopholipid_MeTrfase"/>
</dbReference>
<dbReference type="Proteomes" id="UP000199423">
    <property type="component" value="Unassembled WGS sequence"/>
</dbReference>
<keyword evidence="4 5" id="KW-0472">Membrane</keyword>
<sequence>MTDRDSASSPMGTVIPWPPLLLVGAIALGWTLTIVAPLPWPGIDDAPAHWLGLTCGILGILLIVFALRALAANRTKNPPHKSPTVLVTTGPYVRFRNPIYLGEVLLLLYGAEITKSIWFVVAAALFAVLVTALQIIPEERHLETIFGDAYTDYKSRTRRWI</sequence>
<dbReference type="OrthoDB" id="9811969at2"/>
<reference evidence="7" key="1">
    <citation type="submission" date="2016-10" db="EMBL/GenBank/DDBJ databases">
        <authorList>
            <person name="Varghese N."/>
            <person name="Submissions S."/>
        </authorList>
    </citation>
    <scope>NUCLEOTIDE SEQUENCE [LARGE SCALE GENOMIC DNA]</scope>
    <source>
        <strain evidence="7">DSM 1565</strain>
    </source>
</reference>
<evidence type="ECO:0000256" key="2">
    <source>
        <dbReference type="ARBA" id="ARBA00022692"/>
    </source>
</evidence>
<evidence type="ECO:0000256" key="3">
    <source>
        <dbReference type="ARBA" id="ARBA00022989"/>
    </source>
</evidence>
<dbReference type="GO" id="GO:0012505">
    <property type="term" value="C:endomembrane system"/>
    <property type="evidence" value="ECO:0007669"/>
    <property type="project" value="UniProtKB-SubCell"/>
</dbReference>
<feature type="transmembrane region" description="Helical" evidence="5">
    <location>
        <begin position="20"/>
        <end position="38"/>
    </location>
</feature>
<evidence type="ECO:0000256" key="4">
    <source>
        <dbReference type="ARBA" id="ARBA00023136"/>
    </source>
</evidence>
<dbReference type="STRING" id="51670.SAMN04488557_1067"/>
<dbReference type="Pfam" id="PF04191">
    <property type="entry name" value="PEMT"/>
    <property type="match status" value="1"/>
</dbReference>
<proteinExistence type="predicted"/>
<keyword evidence="7" id="KW-1185">Reference proteome</keyword>
<keyword evidence="6" id="KW-0808">Transferase</keyword>
<name>A0A1I7N1Z2_9HYPH</name>
<evidence type="ECO:0000256" key="1">
    <source>
        <dbReference type="ARBA" id="ARBA00004127"/>
    </source>
</evidence>
<dbReference type="EMBL" id="FPCH01000001">
    <property type="protein sequence ID" value="SFV28684.1"/>
    <property type="molecule type" value="Genomic_DNA"/>
</dbReference>
<dbReference type="GO" id="GO:0008168">
    <property type="term" value="F:methyltransferase activity"/>
    <property type="evidence" value="ECO:0007669"/>
    <property type="project" value="UniProtKB-KW"/>
</dbReference>
<dbReference type="Gene3D" id="1.20.120.1630">
    <property type="match status" value="1"/>
</dbReference>
<dbReference type="PANTHER" id="PTHR12714:SF24">
    <property type="entry name" value="SLR1182 PROTEIN"/>
    <property type="match status" value="1"/>
</dbReference>
<dbReference type="AlphaFoldDB" id="A0A1I7N1Z2"/>
<organism evidence="6 7">
    <name type="scientific">Hyphomicrobium facile</name>
    <dbReference type="NCBI Taxonomy" id="51670"/>
    <lineage>
        <taxon>Bacteria</taxon>
        <taxon>Pseudomonadati</taxon>
        <taxon>Pseudomonadota</taxon>
        <taxon>Alphaproteobacteria</taxon>
        <taxon>Hyphomicrobiales</taxon>
        <taxon>Hyphomicrobiaceae</taxon>
        <taxon>Hyphomicrobium</taxon>
    </lineage>
</organism>
<gene>
    <name evidence="6" type="ORF">SAMN04488557_1067</name>
</gene>